<dbReference type="SUPFAM" id="SSF53474">
    <property type="entry name" value="alpha/beta-Hydrolases"/>
    <property type="match status" value="1"/>
</dbReference>
<evidence type="ECO:0000256" key="6">
    <source>
        <dbReference type="ARBA" id="ARBA00022825"/>
    </source>
</evidence>
<dbReference type="InterPro" id="IPR023302">
    <property type="entry name" value="Pept_S9A_N"/>
</dbReference>
<dbReference type="RefSeq" id="WP_343164221.1">
    <property type="nucleotide sequence ID" value="NZ_JBHRSV010000019.1"/>
</dbReference>
<evidence type="ECO:0000259" key="9">
    <source>
        <dbReference type="Pfam" id="PF02897"/>
    </source>
</evidence>
<keyword evidence="6" id="KW-0720">Serine protease</keyword>
<sequence length="720" mass="78741">MPRTLFSALALTTVLAGTAVAQEGEYLDYPETATVDQVDTYQTPDGTEEVADPYRWLEDSVRTNPDVAAWVAAQNEVTNAYLETLPGRTAIEDRLTELWNYERFDTPEEDGGRYFYSRNDGLQNQSVYYVQDGLDGQPRALIDPNAWAEDGTRALAGTAPSPDGSMVAYLVADGGSDWRTIHVIDVDTGEVIDDRIEWAKFTGVSWAADGTGFYYSRYPAPDEGAEFTSLNMNQAVYFHTVGTPQSDDVMIMSDPDNPELGWGATVSEDGDFLVLTSWTGTDGNGTYVLSLTEPNAQPIEIFEGFGNNHTYITNVGSRFLFQTDLDAPNGRVVAVDVMNPETRADVIAEGETPIQDVGAVGNHLIVERLEDAKAAVSVYDLDGNLVRNVDLPGIGSVGGFGGHLDSPETFYTFASFNRPATIYRYDVETGESAVFREPDLTFDPEDYVVEQVFFESTGGAQVPMFIVRHRSVEATGAQPTLLYGYGGFGIAQLPTFDVRRLQWMEMGGVFALVNLRGGSEYGRAWHDAGRLQNKQNVFDDFINAAEELIDLGWTTPDNLAIEGRSNGGLLIGAVVNQRPDLFAAGLPTVGVMDMLRFNQFTAGRFWVDDYGSPQDPEMFEILRAYSPYHNVAEGEDYPALLILTADTDDRVVPGHSFKYAAALQAAETGPAPTVIRIETRAGHGAGTPVSKLIEETADKWAFIAFHTGLDLTNGLPQLGE</sequence>
<evidence type="ECO:0000259" key="8">
    <source>
        <dbReference type="Pfam" id="PF00326"/>
    </source>
</evidence>
<feature type="chain" id="PRO_5046712519" description="prolyl oligopeptidase" evidence="7">
    <location>
        <begin position="22"/>
        <end position="720"/>
    </location>
</feature>
<dbReference type="PANTHER" id="PTHR42881">
    <property type="entry name" value="PROLYL ENDOPEPTIDASE"/>
    <property type="match status" value="1"/>
</dbReference>
<accession>A0ABV6ZYJ9</accession>
<evidence type="ECO:0000256" key="7">
    <source>
        <dbReference type="SAM" id="SignalP"/>
    </source>
</evidence>
<keyword evidence="11" id="KW-1185">Reference proteome</keyword>
<protein>
    <recommendedName>
        <fullName evidence="3">prolyl oligopeptidase</fullName>
        <ecNumber evidence="3">3.4.21.26</ecNumber>
    </recommendedName>
</protein>
<name>A0ABV6ZYJ9_9PROT</name>
<dbReference type="Pfam" id="PF00326">
    <property type="entry name" value="Peptidase_S9"/>
    <property type="match status" value="1"/>
</dbReference>
<dbReference type="InterPro" id="IPR001375">
    <property type="entry name" value="Peptidase_S9_cat"/>
</dbReference>
<keyword evidence="5" id="KW-0378">Hydrolase</keyword>
<keyword evidence="7" id="KW-0732">Signal</keyword>
<keyword evidence="4" id="KW-0645">Protease</keyword>
<evidence type="ECO:0000256" key="1">
    <source>
        <dbReference type="ARBA" id="ARBA00001070"/>
    </source>
</evidence>
<comment type="catalytic activity">
    <reaction evidence="1">
        <text>Hydrolysis of Pro-|-Xaa &gt;&gt; Ala-|-Xaa in oligopeptides.</text>
        <dbReference type="EC" id="3.4.21.26"/>
    </reaction>
</comment>
<dbReference type="PANTHER" id="PTHR42881:SF2">
    <property type="entry name" value="PROLYL ENDOPEPTIDASE"/>
    <property type="match status" value="1"/>
</dbReference>
<comment type="similarity">
    <text evidence="2">Belongs to the peptidase S9A family.</text>
</comment>
<feature type="signal peptide" evidence="7">
    <location>
        <begin position="1"/>
        <end position="21"/>
    </location>
</feature>
<gene>
    <name evidence="10" type="ORF">ACFOOR_09965</name>
</gene>
<comment type="caution">
    <text evidence="10">The sequence shown here is derived from an EMBL/GenBank/DDBJ whole genome shotgun (WGS) entry which is preliminary data.</text>
</comment>
<dbReference type="Gene3D" id="2.130.10.120">
    <property type="entry name" value="Prolyl oligopeptidase, N-terminal domain"/>
    <property type="match status" value="1"/>
</dbReference>
<dbReference type="EMBL" id="JBHRSV010000019">
    <property type="protein sequence ID" value="MFC2926428.1"/>
    <property type="molecule type" value="Genomic_DNA"/>
</dbReference>
<evidence type="ECO:0000256" key="5">
    <source>
        <dbReference type="ARBA" id="ARBA00022801"/>
    </source>
</evidence>
<evidence type="ECO:0000256" key="4">
    <source>
        <dbReference type="ARBA" id="ARBA00022670"/>
    </source>
</evidence>
<dbReference type="InterPro" id="IPR002471">
    <property type="entry name" value="Pept_S9_AS"/>
</dbReference>
<evidence type="ECO:0000256" key="3">
    <source>
        <dbReference type="ARBA" id="ARBA00011897"/>
    </source>
</evidence>
<dbReference type="Proteomes" id="UP001595379">
    <property type="component" value="Unassembled WGS sequence"/>
</dbReference>
<dbReference type="PRINTS" id="PR00862">
    <property type="entry name" value="PROLIGOPTASE"/>
</dbReference>
<dbReference type="SUPFAM" id="SSF50993">
    <property type="entry name" value="Peptidase/esterase 'gauge' domain"/>
    <property type="match status" value="1"/>
</dbReference>
<reference evidence="11" key="1">
    <citation type="journal article" date="2019" name="Int. J. Syst. Evol. Microbiol.">
        <title>The Global Catalogue of Microorganisms (GCM) 10K type strain sequencing project: providing services to taxonomists for standard genome sequencing and annotation.</title>
        <authorList>
            <consortium name="The Broad Institute Genomics Platform"/>
            <consortium name="The Broad Institute Genome Sequencing Center for Infectious Disease"/>
            <person name="Wu L."/>
            <person name="Ma J."/>
        </authorList>
    </citation>
    <scope>NUCLEOTIDE SEQUENCE [LARGE SCALE GENOMIC DNA]</scope>
    <source>
        <strain evidence="11">KCTC 52487</strain>
    </source>
</reference>
<evidence type="ECO:0000313" key="11">
    <source>
        <dbReference type="Proteomes" id="UP001595379"/>
    </source>
</evidence>
<dbReference type="PROSITE" id="PS00708">
    <property type="entry name" value="PRO_ENDOPEP_SER"/>
    <property type="match status" value="1"/>
</dbReference>
<evidence type="ECO:0000313" key="10">
    <source>
        <dbReference type="EMBL" id="MFC2926428.1"/>
    </source>
</evidence>
<organism evidence="10 11">
    <name type="scientific">Hyphobacterium vulgare</name>
    <dbReference type="NCBI Taxonomy" id="1736751"/>
    <lineage>
        <taxon>Bacteria</taxon>
        <taxon>Pseudomonadati</taxon>
        <taxon>Pseudomonadota</taxon>
        <taxon>Alphaproteobacteria</taxon>
        <taxon>Maricaulales</taxon>
        <taxon>Maricaulaceae</taxon>
        <taxon>Hyphobacterium</taxon>
    </lineage>
</organism>
<dbReference type="Pfam" id="PF02897">
    <property type="entry name" value="Peptidase_S9_N"/>
    <property type="match status" value="1"/>
</dbReference>
<feature type="domain" description="Peptidase S9A N-terminal" evidence="9">
    <location>
        <begin position="30"/>
        <end position="437"/>
    </location>
</feature>
<dbReference type="InterPro" id="IPR002470">
    <property type="entry name" value="Peptidase_S9A"/>
</dbReference>
<feature type="domain" description="Peptidase S9 prolyl oligopeptidase catalytic" evidence="8">
    <location>
        <begin position="495"/>
        <end position="707"/>
    </location>
</feature>
<dbReference type="Gene3D" id="3.40.50.1820">
    <property type="entry name" value="alpha/beta hydrolase"/>
    <property type="match status" value="1"/>
</dbReference>
<dbReference type="EC" id="3.4.21.26" evidence="3"/>
<evidence type="ECO:0000256" key="2">
    <source>
        <dbReference type="ARBA" id="ARBA00005228"/>
    </source>
</evidence>
<dbReference type="InterPro" id="IPR029058">
    <property type="entry name" value="AB_hydrolase_fold"/>
</dbReference>
<dbReference type="InterPro" id="IPR051167">
    <property type="entry name" value="Prolyl_oligopep/macrocyclase"/>
</dbReference>
<proteinExistence type="inferred from homology"/>